<dbReference type="Proteomes" id="UP001223802">
    <property type="component" value="Chromosome"/>
</dbReference>
<gene>
    <name evidence="2" type="ORF">PU634_04930</name>
</gene>
<dbReference type="RefSeq" id="WP_306762946.1">
    <property type="nucleotide sequence ID" value="NZ_CP118224.1"/>
</dbReference>
<proteinExistence type="predicted"/>
<dbReference type="AlphaFoldDB" id="A0AA50QD15"/>
<evidence type="ECO:0000313" key="2">
    <source>
        <dbReference type="EMBL" id="WMC11711.1"/>
    </source>
</evidence>
<dbReference type="EMBL" id="CP118224">
    <property type="protein sequence ID" value="WMC11711.1"/>
    <property type="molecule type" value="Genomic_DNA"/>
</dbReference>
<keyword evidence="3" id="KW-1185">Reference proteome</keyword>
<name>A0AA50QD15_9GAMM</name>
<dbReference type="KEGG" id="ope:PU634_04930"/>
<evidence type="ECO:0000256" key="1">
    <source>
        <dbReference type="SAM" id="MobiDB-lite"/>
    </source>
</evidence>
<sequence>MSKYRKGKLYIRRMKPTDKSDSFFTAMDMAVNQMICQTHKRKPPMVLVRHGFKRASVMTAGYSRRQVERRLLGRGTGPKQGGNRFKRMARSWKVKEAA</sequence>
<reference evidence="2 3" key="1">
    <citation type="submission" date="2023-02" db="EMBL/GenBank/DDBJ databases">
        <title>Complete genome sequence of a novel bacterium Oceanimonas sp. NTOU-MSR1 isolated from marine coast sediment.</title>
        <authorList>
            <person name="Yang H.-T."/>
            <person name="Chen Y.-L."/>
            <person name="Ho Y.-N."/>
        </authorList>
    </citation>
    <scope>NUCLEOTIDE SEQUENCE [LARGE SCALE GENOMIC DNA]</scope>
    <source>
        <strain evidence="2 3">NTOU-MSR1</strain>
    </source>
</reference>
<accession>A0AA50QD15</accession>
<evidence type="ECO:0000313" key="3">
    <source>
        <dbReference type="Proteomes" id="UP001223802"/>
    </source>
</evidence>
<protein>
    <submittedName>
        <fullName evidence="2">Uncharacterized protein</fullName>
    </submittedName>
</protein>
<organism evidence="2 3">
    <name type="scientific">Oceanimonas pelagia</name>
    <dbReference type="NCBI Taxonomy" id="3028314"/>
    <lineage>
        <taxon>Bacteria</taxon>
        <taxon>Pseudomonadati</taxon>
        <taxon>Pseudomonadota</taxon>
        <taxon>Gammaproteobacteria</taxon>
        <taxon>Aeromonadales</taxon>
        <taxon>Aeromonadaceae</taxon>
        <taxon>Oceanimonas</taxon>
    </lineage>
</organism>
<feature type="region of interest" description="Disordered" evidence="1">
    <location>
        <begin position="71"/>
        <end position="98"/>
    </location>
</feature>